<proteinExistence type="predicted"/>
<dbReference type="EMBL" id="GGFM01009801">
    <property type="protein sequence ID" value="MBW30552.1"/>
    <property type="molecule type" value="Transcribed_RNA"/>
</dbReference>
<sequence length="71" mass="7874">MHTIPLENATVAPKGLLLQRKIVFFLLVVVVVADLGFSLSSRSHGENQARRIENTKREEGGKRGNCTKRDA</sequence>
<evidence type="ECO:0000256" key="1">
    <source>
        <dbReference type="SAM" id="MobiDB-lite"/>
    </source>
</evidence>
<keyword evidence="2" id="KW-1133">Transmembrane helix</keyword>
<feature type="region of interest" description="Disordered" evidence="1">
    <location>
        <begin position="42"/>
        <end position="71"/>
    </location>
</feature>
<accession>A0A2M3ZPX9</accession>
<protein>
    <submittedName>
        <fullName evidence="3">Putative secreted peptide</fullName>
    </submittedName>
</protein>
<reference evidence="3" key="1">
    <citation type="submission" date="2018-01" db="EMBL/GenBank/DDBJ databases">
        <title>An insight into the sialome of Amazonian anophelines.</title>
        <authorList>
            <person name="Ribeiro J.M."/>
            <person name="Scarpassa V."/>
            <person name="Calvo E."/>
        </authorList>
    </citation>
    <scope>NUCLEOTIDE SEQUENCE</scope>
    <source>
        <tissue evidence="3">Salivary glands</tissue>
    </source>
</reference>
<keyword evidence="2" id="KW-0472">Membrane</keyword>
<evidence type="ECO:0000256" key="2">
    <source>
        <dbReference type="SAM" id="Phobius"/>
    </source>
</evidence>
<name>A0A2M3ZPX9_9DIPT</name>
<evidence type="ECO:0000313" key="3">
    <source>
        <dbReference type="EMBL" id="MBW30552.1"/>
    </source>
</evidence>
<feature type="transmembrane region" description="Helical" evidence="2">
    <location>
        <begin position="22"/>
        <end position="41"/>
    </location>
</feature>
<organism evidence="3">
    <name type="scientific">Anopheles braziliensis</name>
    <dbReference type="NCBI Taxonomy" id="58242"/>
    <lineage>
        <taxon>Eukaryota</taxon>
        <taxon>Metazoa</taxon>
        <taxon>Ecdysozoa</taxon>
        <taxon>Arthropoda</taxon>
        <taxon>Hexapoda</taxon>
        <taxon>Insecta</taxon>
        <taxon>Pterygota</taxon>
        <taxon>Neoptera</taxon>
        <taxon>Endopterygota</taxon>
        <taxon>Diptera</taxon>
        <taxon>Nematocera</taxon>
        <taxon>Culicoidea</taxon>
        <taxon>Culicidae</taxon>
        <taxon>Anophelinae</taxon>
        <taxon>Anopheles</taxon>
    </lineage>
</organism>
<feature type="compositionally biased region" description="Basic and acidic residues" evidence="1">
    <location>
        <begin position="43"/>
        <end position="71"/>
    </location>
</feature>
<keyword evidence="2" id="KW-0812">Transmembrane</keyword>
<dbReference type="AlphaFoldDB" id="A0A2M3ZPX9"/>